<evidence type="ECO:0000313" key="4">
    <source>
        <dbReference type="Proteomes" id="UP000254808"/>
    </source>
</evidence>
<dbReference type="InterPro" id="IPR013766">
    <property type="entry name" value="Thioredoxin_domain"/>
</dbReference>
<dbReference type="GO" id="GO:0016209">
    <property type="term" value="F:antioxidant activity"/>
    <property type="evidence" value="ECO:0007669"/>
    <property type="project" value="InterPro"/>
</dbReference>
<dbReference type="Pfam" id="PF00578">
    <property type="entry name" value="AhpC-TSA"/>
    <property type="match status" value="1"/>
</dbReference>
<dbReference type="CDD" id="cd02966">
    <property type="entry name" value="TlpA_like_family"/>
    <property type="match status" value="1"/>
</dbReference>
<dbReference type="Proteomes" id="UP000254808">
    <property type="component" value="Chromosome"/>
</dbReference>
<evidence type="ECO:0000259" key="2">
    <source>
        <dbReference type="PROSITE" id="PS51352"/>
    </source>
</evidence>
<reference evidence="3 4" key="1">
    <citation type="submission" date="2018-03" db="EMBL/GenBank/DDBJ databases">
        <title>Phenotypic and genomic properties of Cyclonatronum proteinivorum gen. nov., sp. nov., a haloalkaliphilic bacteroidete from soda lakes possessing Na+-translocating rhodopsin.</title>
        <authorList>
            <person name="Toshchakov S.V."/>
            <person name="Korzhenkov A."/>
            <person name="Samarov N.I."/>
            <person name="Kublanov I.V."/>
            <person name="Muntyan M.S."/>
            <person name="Sorokin D.Y."/>
        </authorList>
    </citation>
    <scope>NUCLEOTIDE SEQUENCE [LARGE SCALE GENOMIC DNA]</scope>
    <source>
        <strain evidence="3 4">Omega</strain>
    </source>
</reference>
<proteinExistence type="predicted"/>
<organism evidence="3 4">
    <name type="scientific">Cyclonatronum proteinivorum</name>
    <dbReference type="NCBI Taxonomy" id="1457365"/>
    <lineage>
        <taxon>Bacteria</taxon>
        <taxon>Pseudomonadati</taxon>
        <taxon>Balneolota</taxon>
        <taxon>Balneolia</taxon>
        <taxon>Balneolales</taxon>
        <taxon>Cyclonatronaceae</taxon>
        <taxon>Cyclonatronum</taxon>
    </lineage>
</organism>
<dbReference type="PROSITE" id="PS51257">
    <property type="entry name" value="PROKAR_LIPOPROTEIN"/>
    <property type="match status" value="1"/>
</dbReference>
<feature type="chain" id="PRO_5016592267" evidence="1">
    <location>
        <begin position="38"/>
        <end position="181"/>
    </location>
</feature>
<dbReference type="InterPro" id="IPR050553">
    <property type="entry name" value="Thioredoxin_ResA/DsbE_sf"/>
</dbReference>
<dbReference type="PANTHER" id="PTHR42852">
    <property type="entry name" value="THIOL:DISULFIDE INTERCHANGE PROTEIN DSBE"/>
    <property type="match status" value="1"/>
</dbReference>
<dbReference type="Gene3D" id="3.40.30.10">
    <property type="entry name" value="Glutaredoxin"/>
    <property type="match status" value="1"/>
</dbReference>
<keyword evidence="1" id="KW-0732">Signal</keyword>
<protein>
    <submittedName>
        <fullName evidence="3">Peroxiredoxin</fullName>
    </submittedName>
</protein>
<evidence type="ECO:0000256" key="1">
    <source>
        <dbReference type="SAM" id="SignalP"/>
    </source>
</evidence>
<dbReference type="InterPro" id="IPR036249">
    <property type="entry name" value="Thioredoxin-like_sf"/>
</dbReference>
<evidence type="ECO:0000313" key="3">
    <source>
        <dbReference type="EMBL" id="AXJ02230.1"/>
    </source>
</evidence>
<gene>
    <name evidence="3" type="ORF">CYPRO_2993</name>
</gene>
<accession>A0A345UP28</accession>
<dbReference type="PANTHER" id="PTHR42852:SF13">
    <property type="entry name" value="PROTEIN DIPZ"/>
    <property type="match status" value="1"/>
</dbReference>
<feature type="signal peptide" evidence="1">
    <location>
        <begin position="1"/>
        <end position="37"/>
    </location>
</feature>
<name>A0A345UP28_9BACT</name>
<feature type="domain" description="Thioredoxin" evidence="2">
    <location>
        <begin position="36"/>
        <end position="181"/>
    </location>
</feature>
<dbReference type="SUPFAM" id="SSF52833">
    <property type="entry name" value="Thioredoxin-like"/>
    <property type="match status" value="1"/>
</dbReference>
<dbReference type="KEGG" id="cprv:CYPRO_2993"/>
<dbReference type="RefSeq" id="WP_114985348.1">
    <property type="nucleotide sequence ID" value="NZ_CP027806.1"/>
</dbReference>
<dbReference type="InterPro" id="IPR000866">
    <property type="entry name" value="AhpC/TSA"/>
</dbReference>
<keyword evidence="4" id="KW-1185">Reference proteome</keyword>
<dbReference type="EMBL" id="CP027806">
    <property type="protein sequence ID" value="AXJ02230.1"/>
    <property type="molecule type" value="Genomic_DNA"/>
</dbReference>
<dbReference type="AlphaFoldDB" id="A0A345UP28"/>
<sequence length="181" mass="20611">MEQVSKTNKINLLYSLFLVACTVCLLAITAPSQQVYAQSDTIVNFTLEDLDGNRHSLQQYLDKGPVYISFFAMWCQPCLHKLRTLRPIWDAYREAGFTLLVINTDTPNSLSRVESYWRSQRYDMPLLLDPSAQVFERLNGRSLPYALMVAQDGTIVQVDSGFLPGDERKIEDLVQQLIAAE</sequence>
<dbReference type="GO" id="GO:0016491">
    <property type="term" value="F:oxidoreductase activity"/>
    <property type="evidence" value="ECO:0007669"/>
    <property type="project" value="InterPro"/>
</dbReference>
<dbReference type="OrthoDB" id="9815205at2"/>
<dbReference type="PROSITE" id="PS51352">
    <property type="entry name" value="THIOREDOXIN_2"/>
    <property type="match status" value="1"/>
</dbReference>